<evidence type="ECO:0000313" key="3">
    <source>
        <dbReference type="Proteomes" id="UP001597389"/>
    </source>
</evidence>
<evidence type="ECO:0000256" key="1">
    <source>
        <dbReference type="SAM" id="SignalP"/>
    </source>
</evidence>
<feature type="chain" id="PRO_5045890630" evidence="1">
    <location>
        <begin position="22"/>
        <end position="302"/>
    </location>
</feature>
<keyword evidence="3" id="KW-1185">Reference proteome</keyword>
<comment type="caution">
    <text evidence="2">The sequence shown here is derived from an EMBL/GenBank/DDBJ whole genome shotgun (WGS) entry which is preliminary data.</text>
</comment>
<dbReference type="RefSeq" id="WP_377089937.1">
    <property type="nucleotide sequence ID" value="NZ_JBHSJL010000014.1"/>
</dbReference>
<dbReference type="Proteomes" id="UP001597389">
    <property type="component" value="Unassembled WGS sequence"/>
</dbReference>
<name>A0ABW4Z6L5_9BACT</name>
<dbReference type="EMBL" id="JBHUJB010000009">
    <property type="protein sequence ID" value="MFD2157620.1"/>
    <property type="molecule type" value="Genomic_DNA"/>
</dbReference>
<protein>
    <submittedName>
        <fullName evidence="2">PEP-CTERM sorting domain-containing protein</fullName>
    </submittedName>
</protein>
<keyword evidence="1" id="KW-0732">Signal</keyword>
<dbReference type="NCBIfam" id="TIGR02595">
    <property type="entry name" value="PEP_CTERM"/>
    <property type="match status" value="1"/>
</dbReference>
<gene>
    <name evidence="2" type="ORF">ACFSW8_01765</name>
</gene>
<sequence length="302" mass="31193">MNKLIPLISLSTISALSTTYAANIFTNAVDTNFNNASNWSEGVLPTNASNPPGVVNAPSQLTANYLLANGTAVTDIIVNSTLDTNSFELQLRSGGVGRSSDLWIGAGSGNSGTLNVNSGGRIDIAGAGAYMFLGRSFGGDYSGTGFGTVNFESGSVYQVQKGFEVTSGLINFETGVTFDSSPQDFVTLGSNATLMFSELSGGDASTLTLAGANLNVDAASKLRVDFTGATIGETYTLVDNIANAYTNFDQSNFIVNGLDPSMSAVLNQNADSISVSIVAVPEPTSAALLSLAGLALVMRRRK</sequence>
<organism evidence="2 3">
    <name type="scientific">Rubritalea tangerina</name>
    <dbReference type="NCBI Taxonomy" id="430798"/>
    <lineage>
        <taxon>Bacteria</taxon>
        <taxon>Pseudomonadati</taxon>
        <taxon>Verrucomicrobiota</taxon>
        <taxon>Verrucomicrobiia</taxon>
        <taxon>Verrucomicrobiales</taxon>
        <taxon>Rubritaleaceae</taxon>
        <taxon>Rubritalea</taxon>
    </lineage>
</organism>
<evidence type="ECO:0000313" key="2">
    <source>
        <dbReference type="EMBL" id="MFD2157620.1"/>
    </source>
</evidence>
<feature type="signal peptide" evidence="1">
    <location>
        <begin position="1"/>
        <end position="21"/>
    </location>
</feature>
<accession>A0ABW4Z6L5</accession>
<reference evidence="3" key="1">
    <citation type="journal article" date="2019" name="Int. J. Syst. Evol. Microbiol.">
        <title>The Global Catalogue of Microorganisms (GCM) 10K type strain sequencing project: providing services to taxonomists for standard genome sequencing and annotation.</title>
        <authorList>
            <consortium name="The Broad Institute Genomics Platform"/>
            <consortium name="The Broad Institute Genome Sequencing Center for Infectious Disease"/>
            <person name="Wu L."/>
            <person name="Ma J."/>
        </authorList>
    </citation>
    <scope>NUCLEOTIDE SEQUENCE [LARGE SCALE GENOMIC DNA]</scope>
    <source>
        <strain evidence="3">CCUG 57942</strain>
    </source>
</reference>
<proteinExistence type="predicted"/>
<dbReference type="InterPro" id="IPR013424">
    <property type="entry name" value="Ice-binding_C"/>
</dbReference>